<evidence type="ECO:0000313" key="3">
    <source>
        <dbReference type="Proteomes" id="UP000479710"/>
    </source>
</evidence>
<protein>
    <recommendedName>
        <fullName evidence="1">DUF7148 domain-containing protein</fullName>
    </recommendedName>
</protein>
<accession>A0A6G1E0A7</accession>
<keyword evidence="3" id="KW-1185">Reference proteome</keyword>
<organism evidence="2 3">
    <name type="scientific">Oryza meyeriana var. granulata</name>
    <dbReference type="NCBI Taxonomy" id="110450"/>
    <lineage>
        <taxon>Eukaryota</taxon>
        <taxon>Viridiplantae</taxon>
        <taxon>Streptophyta</taxon>
        <taxon>Embryophyta</taxon>
        <taxon>Tracheophyta</taxon>
        <taxon>Spermatophyta</taxon>
        <taxon>Magnoliopsida</taxon>
        <taxon>Liliopsida</taxon>
        <taxon>Poales</taxon>
        <taxon>Poaceae</taxon>
        <taxon>BOP clade</taxon>
        <taxon>Oryzoideae</taxon>
        <taxon>Oryzeae</taxon>
        <taxon>Oryzinae</taxon>
        <taxon>Oryza</taxon>
        <taxon>Oryza meyeriana</taxon>
    </lineage>
</organism>
<evidence type="ECO:0000259" key="1">
    <source>
        <dbReference type="Pfam" id="PF23650"/>
    </source>
</evidence>
<name>A0A6G1E0A7_9ORYZ</name>
<evidence type="ECO:0000313" key="2">
    <source>
        <dbReference type="EMBL" id="KAF0918545.1"/>
    </source>
</evidence>
<dbReference type="PANTHER" id="PTHR36352:SF1">
    <property type="entry name" value="EXPRESSED PROTEIN"/>
    <property type="match status" value="1"/>
</dbReference>
<dbReference type="AlphaFoldDB" id="A0A6G1E0A7"/>
<comment type="caution">
    <text evidence="2">The sequence shown here is derived from an EMBL/GenBank/DDBJ whole genome shotgun (WGS) entry which is preliminary data.</text>
</comment>
<dbReference type="GO" id="GO:0009570">
    <property type="term" value="C:chloroplast stroma"/>
    <property type="evidence" value="ECO:0007669"/>
    <property type="project" value="TreeGrafter"/>
</dbReference>
<proteinExistence type="predicted"/>
<dbReference type="Pfam" id="PF23650">
    <property type="entry name" value="DUF7148"/>
    <property type="match status" value="1"/>
</dbReference>
<dbReference type="GO" id="GO:0009535">
    <property type="term" value="C:chloroplast thylakoid membrane"/>
    <property type="evidence" value="ECO:0007669"/>
    <property type="project" value="TreeGrafter"/>
</dbReference>
<reference evidence="2 3" key="1">
    <citation type="submission" date="2019-11" db="EMBL/GenBank/DDBJ databases">
        <title>Whole genome sequence of Oryza granulata.</title>
        <authorList>
            <person name="Li W."/>
        </authorList>
    </citation>
    <scope>NUCLEOTIDE SEQUENCE [LARGE SCALE GENOMIC DNA]</scope>
    <source>
        <strain evidence="3">cv. Menghai</strain>
        <tissue evidence="2">Leaf</tissue>
    </source>
</reference>
<dbReference type="PANTHER" id="PTHR36352">
    <property type="entry name" value="EXPRESSED PROTEIN"/>
    <property type="match status" value="1"/>
</dbReference>
<sequence>MAAARQLLVHRLSCSCSSGAIVKHTSNFSGLPASSCKTRCWSSGERLSGLRVRLAVAIKQPRAAPGKDGIVRADDDDDGVSLGTVKLPANIDIARFETLLFQWANSLCQGANLPLPVPLRVDKVEGGVRLGFMAVEDGATQVLVYIDCLVSPATAASGPVFRAIRNGPMKDQEPPGEPRIMRSLLQALQKSIQIAQV</sequence>
<dbReference type="EMBL" id="SPHZ02000005">
    <property type="protein sequence ID" value="KAF0918545.1"/>
    <property type="molecule type" value="Genomic_DNA"/>
</dbReference>
<dbReference type="Proteomes" id="UP000479710">
    <property type="component" value="Unassembled WGS sequence"/>
</dbReference>
<feature type="domain" description="DUF7148" evidence="1">
    <location>
        <begin position="76"/>
        <end position="196"/>
    </location>
</feature>
<dbReference type="OrthoDB" id="1930092at2759"/>
<dbReference type="InterPro" id="IPR055572">
    <property type="entry name" value="DUF7148"/>
</dbReference>
<gene>
    <name evidence="2" type="ORF">E2562_025149</name>
</gene>